<comment type="caution">
    <text evidence="4">The sequence shown here is derived from an EMBL/GenBank/DDBJ whole genome shotgun (WGS) entry which is preliminary data.</text>
</comment>
<keyword evidence="2" id="KW-0521">NADP</keyword>
<evidence type="ECO:0000256" key="3">
    <source>
        <dbReference type="ARBA" id="ARBA00023002"/>
    </source>
</evidence>
<keyword evidence="5" id="KW-1185">Reference proteome</keyword>
<dbReference type="PANTHER" id="PTHR43963">
    <property type="entry name" value="CARBONYL REDUCTASE 1-RELATED"/>
    <property type="match status" value="1"/>
</dbReference>
<dbReference type="Pfam" id="PF00106">
    <property type="entry name" value="adh_short"/>
    <property type="match status" value="1"/>
</dbReference>
<dbReference type="SUPFAM" id="SSF51735">
    <property type="entry name" value="NAD(P)-binding Rossmann-fold domains"/>
    <property type="match status" value="1"/>
</dbReference>
<protein>
    <recommendedName>
        <fullName evidence="6">Short chain dehydrogenase</fullName>
    </recommendedName>
</protein>
<dbReference type="Proteomes" id="UP000813427">
    <property type="component" value="Unassembled WGS sequence"/>
</dbReference>
<dbReference type="EMBL" id="JAGPXF010000004">
    <property type="protein sequence ID" value="KAH7245308.1"/>
    <property type="molecule type" value="Genomic_DNA"/>
</dbReference>
<accession>A0A8K0RWN9</accession>
<dbReference type="AlphaFoldDB" id="A0A8K0RWN9"/>
<dbReference type="PRINTS" id="PR00081">
    <property type="entry name" value="GDHRDH"/>
</dbReference>
<evidence type="ECO:0000256" key="1">
    <source>
        <dbReference type="ARBA" id="ARBA00006484"/>
    </source>
</evidence>
<evidence type="ECO:0008006" key="6">
    <source>
        <dbReference type="Google" id="ProtNLM"/>
    </source>
</evidence>
<comment type="similarity">
    <text evidence="1">Belongs to the short-chain dehydrogenases/reductases (SDR) family.</text>
</comment>
<dbReference type="GO" id="GO:0016491">
    <property type="term" value="F:oxidoreductase activity"/>
    <property type="evidence" value="ECO:0007669"/>
    <property type="project" value="UniProtKB-KW"/>
</dbReference>
<evidence type="ECO:0000313" key="5">
    <source>
        <dbReference type="Proteomes" id="UP000813427"/>
    </source>
</evidence>
<evidence type="ECO:0000313" key="4">
    <source>
        <dbReference type="EMBL" id="KAH7245308.1"/>
    </source>
</evidence>
<organism evidence="4 5">
    <name type="scientific">Fusarium tricinctum</name>
    <dbReference type="NCBI Taxonomy" id="61284"/>
    <lineage>
        <taxon>Eukaryota</taxon>
        <taxon>Fungi</taxon>
        <taxon>Dikarya</taxon>
        <taxon>Ascomycota</taxon>
        <taxon>Pezizomycotina</taxon>
        <taxon>Sordariomycetes</taxon>
        <taxon>Hypocreomycetidae</taxon>
        <taxon>Hypocreales</taxon>
        <taxon>Nectriaceae</taxon>
        <taxon>Fusarium</taxon>
        <taxon>Fusarium tricinctum species complex</taxon>
    </lineage>
</organism>
<dbReference type="OrthoDB" id="1933717at2759"/>
<dbReference type="PANTHER" id="PTHR43963:SF6">
    <property type="entry name" value="CHAIN DEHYDROGENASE FAMILY PROTEIN, PUTATIVE (AFU_ORTHOLOGUE AFUA_3G15350)-RELATED"/>
    <property type="match status" value="1"/>
</dbReference>
<gene>
    <name evidence="4" type="ORF">BKA59DRAFT_171019</name>
</gene>
<name>A0A8K0RWN9_9HYPO</name>
<proteinExistence type="inferred from homology"/>
<keyword evidence="3" id="KW-0560">Oxidoreductase</keyword>
<sequence length="250" mass="27475">MANILVTGANRGIGYAIVQAIAIRLPSSNIILGCRSKDAAQEAIQSLRETGMTARLDYVEINIESDASIEAAVVWLEGKYRTLDVLINNAGKVQGRASDKLSDIRDASNSCYNNLITSNTVVIHAFSKLLRKSSWPRVIMVSSARGSMTRTTNKELPPVANIDYCVSKAGLNMLLLHLQITENHREGQDGITFWAVSPGHCKTAFNGYRGKKDPIEGAESVLRLLESEKGDIDGGTFWEYENGDFQQVPW</sequence>
<evidence type="ECO:0000256" key="2">
    <source>
        <dbReference type="ARBA" id="ARBA00022857"/>
    </source>
</evidence>
<reference evidence="4" key="1">
    <citation type="journal article" date="2021" name="Nat. Commun.">
        <title>Genetic determinants of endophytism in the Arabidopsis root mycobiome.</title>
        <authorList>
            <person name="Mesny F."/>
            <person name="Miyauchi S."/>
            <person name="Thiergart T."/>
            <person name="Pickel B."/>
            <person name="Atanasova L."/>
            <person name="Karlsson M."/>
            <person name="Huettel B."/>
            <person name="Barry K.W."/>
            <person name="Haridas S."/>
            <person name="Chen C."/>
            <person name="Bauer D."/>
            <person name="Andreopoulos W."/>
            <person name="Pangilinan J."/>
            <person name="LaButti K."/>
            <person name="Riley R."/>
            <person name="Lipzen A."/>
            <person name="Clum A."/>
            <person name="Drula E."/>
            <person name="Henrissat B."/>
            <person name="Kohler A."/>
            <person name="Grigoriev I.V."/>
            <person name="Martin F.M."/>
            <person name="Hacquard S."/>
        </authorList>
    </citation>
    <scope>NUCLEOTIDE SEQUENCE</scope>
    <source>
        <strain evidence="4">MPI-SDFR-AT-0068</strain>
    </source>
</reference>
<dbReference type="InterPro" id="IPR002347">
    <property type="entry name" value="SDR_fam"/>
</dbReference>
<dbReference type="InterPro" id="IPR036291">
    <property type="entry name" value="NAD(P)-bd_dom_sf"/>
</dbReference>
<dbReference type="Gene3D" id="3.40.50.720">
    <property type="entry name" value="NAD(P)-binding Rossmann-like Domain"/>
    <property type="match status" value="1"/>
</dbReference>